<dbReference type="Pfam" id="PF03739">
    <property type="entry name" value="LptF_LptG"/>
    <property type="match status" value="1"/>
</dbReference>
<evidence type="ECO:0000313" key="8">
    <source>
        <dbReference type="Proteomes" id="UP000297031"/>
    </source>
</evidence>
<evidence type="ECO:0000256" key="4">
    <source>
        <dbReference type="ARBA" id="ARBA00022989"/>
    </source>
</evidence>
<feature type="transmembrane region" description="Helical" evidence="6">
    <location>
        <begin position="7"/>
        <end position="36"/>
    </location>
</feature>
<dbReference type="InterPro" id="IPR005495">
    <property type="entry name" value="LptG/LptF_permease"/>
</dbReference>
<dbReference type="PANTHER" id="PTHR33529:SF6">
    <property type="entry name" value="YJGP_YJGQ FAMILY PERMEASE"/>
    <property type="match status" value="1"/>
</dbReference>
<evidence type="ECO:0000256" key="6">
    <source>
        <dbReference type="SAM" id="Phobius"/>
    </source>
</evidence>
<dbReference type="OrthoDB" id="1096108at2"/>
<keyword evidence="5 6" id="KW-0472">Membrane</keyword>
<feature type="transmembrane region" description="Helical" evidence="6">
    <location>
        <begin position="102"/>
        <end position="120"/>
    </location>
</feature>
<gene>
    <name evidence="7" type="ORF">E7746_03640</name>
</gene>
<dbReference type="GO" id="GO:0043190">
    <property type="term" value="C:ATP-binding cassette (ABC) transporter complex"/>
    <property type="evidence" value="ECO:0007669"/>
    <property type="project" value="TreeGrafter"/>
</dbReference>
<evidence type="ECO:0000256" key="2">
    <source>
        <dbReference type="ARBA" id="ARBA00022475"/>
    </source>
</evidence>
<evidence type="ECO:0000256" key="1">
    <source>
        <dbReference type="ARBA" id="ARBA00004651"/>
    </source>
</evidence>
<keyword evidence="3 6" id="KW-0812">Transmembrane</keyword>
<dbReference type="AlphaFoldDB" id="A0A4P7VHT1"/>
<feature type="transmembrane region" description="Helical" evidence="6">
    <location>
        <begin position="588"/>
        <end position="606"/>
    </location>
</feature>
<dbReference type="KEGG" id="mgod:E7746_03640"/>
<feature type="transmembrane region" description="Helical" evidence="6">
    <location>
        <begin position="56"/>
        <end position="81"/>
    </location>
</feature>
<proteinExistence type="predicted"/>
<evidence type="ECO:0000256" key="3">
    <source>
        <dbReference type="ARBA" id="ARBA00022692"/>
    </source>
</evidence>
<evidence type="ECO:0000313" key="7">
    <source>
        <dbReference type="EMBL" id="QCD35036.1"/>
    </source>
</evidence>
<keyword evidence="4 6" id="KW-1133">Transmembrane helix</keyword>
<accession>A0A4P7VHT1</accession>
<protein>
    <submittedName>
        <fullName evidence="7">YjgP/YjgQ family permease</fullName>
    </submittedName>
</protein>
<reference evidence="7 8" key="1">
    <citation type="submission" date="2019-02" db="EMBL/GenBank/DDBJ databases">
        <title>Isolation and identification of novel species under the genus Muribaculum.</title>
        <authorList>
            <person name="Miyake S."/>
            <person name="Ding Y."/>
            <person name="Low A."/>
            <person name="Soh M."/>
            <person name="Seedorf H."/>
        </authorList>
    </citation>
    <scope>NUCLEOTIDE SEQUENCE [LARGE SCALE GENOMIC DNA]</scope>
    <source>
        <strain evidence="7 8">TLL-A4</strain>
    </source>
</reference>
<feature type="transmembrane region" description="Helical" evidence="6">
    <location>
        <begin position="409"/>
        <end position="426"/>
    </location>
</feature>
<keyword evidence="8" id="KW-1185">Reference proteome</keyword>
<name>A0A4P7VHT1_9BACT</name>
<dbReference type="PANTHER" id="PTHR33529">
    <property type="entry name" value="SLR0882 PROTEIN-RELATED"/>
    <property type="match status" value="1"/>
</dbReference>
<keyword evidence="2" id="KW-1003">Cell membrane</keyword>
<organism evidence="7 8">
    <name type="scientific">Muribaculum gordoncarteri</name>
    <dbReference type="NCBI Taxonomy" id="2530390"/>
    <lineage>
        <taxon>Bacteria</taxon>
        <taxon>Pseudomonadati</taxon>
        <taxon>Bacteroidota</taxon>
        <taxon>Bacteroidia</taxon>
        <taxon>Bacteroidales</taxon>
        <taxon>Muribaculaceae</taxon>
        <taxon>Muribaculum</taxon>
    </lineage>
</organism>
<sequence>MLRIKRLYLFMLQSFLPLFLMTFLICLFIVLMQFLWKNIDDLVGKGLEISVIGELFFYAALSMAPMALPLAVLLASLMTFGNLGERFELTAMKASGVSLIKAMRPLIIFMVLVAIGAFFFQNNVLPISQTKMFTLLYSMRQKSPELEIPEGVFYDQIQGFNLYVREKNRDTGMLYDVLIYNVSKGSDNATIIYSDSGKMSITDDKSHLILKLWQGEQFENLREQGVSANNVPYRRESFDNKEVMIAFDANFNRMDESGMRNQFVGKNMAELQQTIDSVNKRVDSIGAEYGKSIKEMGYFGLPYYTYQSSPEGVLSIKQKEVTMTKPLDIDSLFRGSNPSFAKSYLTQALSKAKRIRQDYEFRSYTMNDDRRTIRRHHIELMKKFTLSVACLVFFFIGAPLGAIIRKGGLGMPLVISVFLFIFYFIIDNTGNKMARDGRIEVWEGMWLSTFVLLPLGIFFTYKAVNDSALFNRDAYTNFFRKLIGRSETRKLEVKEVVMNEVEIPEALSMIDGLIAKCNEFMNRYKGRQSYIDYWTQGYNRRELHTISADLEHTVDYISNSRNRIIILKLMELPVMKSLWFYHPTNYKWLGWLCAAMFPIGIPLYIVGTRTQDKLKEEIHHIITTCSELASLLTVDTEDTDN</sequence>
<dbReference type="EMBL" id="CP039393">
    <property type="protein sequence ID" value="QCD35036.1"/>
    <property type="molecule type" value="Genomic_DNA"/>
</dbReference>
<dbReference type="GO" id="GO:0015920">
    <property type="term" value="P:lipopolysaccharide transport"/>
    <property type="evidence" value="ECO:0007669"/>
    <property type="project" value="TreeGrafter"/>
</dbReference>
<feature type="transmembrane region" description="Helical" evidence="6">
    <location>
        <begin position="446"/>
        <end position="464"/>
    </location>
</feature>
<dbReference type="RefSeq" id="WP_123395991.1">
    <property type="nucleotide sequence ID" value="NZ_CANQMU010000012.1"/>
</dbReference>
<dbReference type="Proteomes" id="UP000297031">
    <property type="component" value="Chromosome"/>
</dbReference>
<comment type="subcellular location">
    <subcellularLocation>
        <location evidence="1">Cell membrane</location>
        <topology evidence="1">Multi-pass membrane protein</topology>
    </subcellularLocation>
</comment>
<evidence type="ECO:0000256" key="5">
    <source>
        <dbReference type="ARBA" id="ARBA00023136"/>
    </source>
</evidence>
<feature type="transmembrane region" description="Helical" evidence="6">
    <location>
        <begin position="384"/>
        <end position="402"/>
    </location>
</feature>